<comment type="caution">
    <text evidence="6">Lacks conserved residue(s) required for the propagation of feature annotation.</text>
</comment>
<evidence type="ECO:0000313" key="9">
    <source>
        <dbReference type="Proteomes" id="UP000242754"/>
    </source>
</evidence>
<evidence type="ECO:0000256" key="6">
    <source>
        <dbReference type="RuleBase" id="RU366058"/>
    </source>
</evidence>
<feature type="domain" description="VTT" evidence="7">
    <location>
        <begin position="91"/>
        <end position="207"/>
    </location>
</feature>
<sequence>MMNAKELAVTPKESVVVGSKNKAVQDWLFKNKNSISIIGGILSICFIIYGWNLGIFTSAAKMAAWLGNYGVVAAPLLFILVQVIQVVVPIIPGALGCVLGVAMFGPINGFIYNYVGICLGSIIAFLLGRAYGPDFIRKVTGEKFYDRYSKYLDSDHGFDKMLATLIFLPVAPDDLLCYLSGISTISAKKFSAIIVFAKPFSIFLYSMGLNTVLQALIK</sequence>
<organism evidence="8 9">
    <name type="scientific">Trichococcus palustris</name>
    <dbReference type="NCBI Taxonomy" id="140314"/>
    <lineage>
        <taxon>Bacteria</taxon>
        <taxon>Bacillati</taxon>
        <taxon>Bacillota</taxon>
        <taxon>Bacilli</taxon>
        <taxon>Lactobacillales</taxon>
        <taxon>Carnobacteriaceae</taxon>
        <taxon>Trichococcus</taxon>
    </lineage>
</organism>
<evidence type="ECO:0000256" key="3">
    <source>
        <dbReference type="ARBA" id="ARBA00022692"/>
    </source>
</evidence>
<evidence type="ECO:0000313" key="8">
    <source>
        <dbReference type="EMBL" id="CZQ86371.1"/>
    </source>
</evidence>
<feature type="transmembrane region" description="Helical" evidence="6">
    <location>
        <begin position="35"/>
        <end position="56"/>
    </location>
</feature>
<dbReference type="Pfam" id="PF09335">
    <property type="entry name" value="VTT_dom"/>
    <property type="match status" value="1"/>
</dbReference>
<evidence type="ECO:0000259" key="7">
    <source>
        <dbReference type="Pfam" id="PF09335"/>
    </source>
</evidence>
<proteinExistence type="inferred from homology"/>
<dbReference type="PANTHER" id="PTHR12677:SF49">
    <property type="entry name" value="TVP38_TMEM64 FAMILY MEMBRANE PROTEIN"/>
    <property type="match status" value="1"/>
</dbReference>
<evidence type="ECO:0000256" key="4">
    <source>
        <dbReference type="ARBA" id="ARBA00022989"/>
    </source>
</evidence>
<keyword evidence="9" id="KW-1185">Reference proteome</keyword>
<feature type="transmembrane region" description="Helical" evidence="6">
    <location>
        <begin position="62"/>
        <end position="81"/>
    </location>
</feature>
<keyword evidence="4 6" id="KW-1133">Transmembrane helix</keyword>
<protein>
    <recommendedName>
        <fullName evidence="6">TVP38/TMEM64 family membrane protein</fullName>
    </recommendedName>
</protein>
<evidence type="ECO:0000256" key="2">
    <source>
        <dbReference type="ARBA" id="ARBA00022475"/>
    </source>
</evidence>
<dbReference type="AlphaFoldDB" id="A0A143YDR3"/>
<gene>
    <name evidence="8" type="ORF">Tpal_763</name>
</gene>
<dbReference type="InterPro" id="IPR032816">
    <property type="entry name" value="VTT_dom"/>
</dbReference>
<evidence type="ECO:0000256" key="1">
    <source>
        <dbReference type="ARBA" id="ARBA00004651"/>
    </source>
</evidence>
<evidence type="ECO:0000256" key="5">
    <source>
        <dbReference type="ARBA" id="ARBA00023136"/>
    </source>
</evidence>
<dbReference type="STRING" id="140314.SAMN04488076_101247"/>
<name>A0A143YDR3_9LACT</name>
<reference evidence="8 9" key="1">
    <citation type="submission" date="2016-02" db="EMBL/GenBank/DDBJ databases">
        <authorList>
            <person name="Wen L."/>
            <person name="He K."/>
            <person name="Yang H."/>
        </authorList>
    </citation>
    <scope>NUCLEOTIDE SEQUENCE [LARGE SCALE GENOMIC DNA]</scope>
    <source>
        <strain evidence="8">Trichococcus palustris</strain>
    </source>
</reference>
<feature type="transmembrane region" description="Helical" evidence="6">
    <location>
        <begin position="111"/>
        <end position="128"/>
    </location>
</feature>
<accession>A0A143YDR3</accession>
<dbReference type="InterPro" id="IPR015414">
    <property type="entry name" value="TMEM64"/>
</dbReference>
<comment type="subcellular location">
    <subcellularLocation>
        <location evidence="1 6">Cell membrane</location>
        <topology evidence="1 6">Multi-pass membrane protein</topology>
    </subcellularLocation>
</comment>
<keyword evidence="5 6" id="KW-0472">Membrane</keyword>
<dbReference type="Proteomes" id="UP000242754">
    <property type="component" value="Unassembled WGS sequence"/>
</dbReference>
<keyword evidence="3 6" id="KW-0812">Transmembrane</keyword>
<comment type="similarity">
    <text evidence="6">Belongs to the TVP38/TMEM64 family.</text>
</comment>
<dbReference type="PANTHER" id="PTHR12677">
    <property type="entry name" value="GOLGI APPARATUS MEMBRANE PROTEIN TVP38-RELATED"/>
    <property type="match status" value="1"/>
</dbReference>
<dbReference type="EMBL" id="FJNE01000002">
    <property type="protein sequence ID" value="CZQ86371.1"/>
    <property type="molecule type" value="Genomic_DNA"/>
</dbReference>
<keyword evidence="2 6" id="KW-1003">Cell membrane</keyword>
<dbReference type="GO" id="GO:0005886">
    <property type="term" value="C:plasma membrane"/>
    <property type="evidence" value="ECO:0007669"/>
    <property type="project" value="UniProtKB-SubCell"/>
</dbReference>